<dbReference type="OrthoDB" id="165795at2157"/>
<dbReference type="RefSeq" id="WP_006825269.1">
    <property type="nucleotide sequence ID" value="NZ_AOIL01000019.1"/>
</dbReference>
<accession>M0A705</accession>
<comment type="caution">
    <text evidence="1">The sequence shown here is derived from an EMBL/GenBank/DDBJ whole genome shotgun (WGS) entry which is preliminary data.</text>
</comment>
<dbReference type="STRING" id="1230458.C484_07331"/>
<reference evidence="1 2" key="1">
    <citation type="journal article" date="2014" name="PLoS Genet.">
        <title>Phylogenetically driven sequencing of extremely halophilic archaea reveals strategies for static and dynamic osmo-response.</title>
        <authorList>
            <person name="Becker E.A."/>
            <person name="Seitzer P.M."/>
            <person name="Tritt A."/>
            <person name="Larsen D."/>
            <person name="Krusor M."/>
            <person name="Yao A.I."/>
            <person name="Wu D."/>
            <person name="Madern D."/>
            <person name="Eisen J.A."/>
            <person name="Darling A.E."/>
            <person name="Facciotti M.T."/>
        </authorList>
    </citation>
    <scope>NUCLEOTIDE SEQUENCE [LARGE SCALE GENOMIC DNA]</scope>
    <source>
        <strain evidence="1 2">DSM 12281</strain>
    </source>
</reference>
<protein>
    <submittedName>
        <fullName evidence="1">Uncharacterized protein</fullName>
    </submittedName>
</protein>
<organism evidence="1 2">
    <name type="scientific">Natrialba taiwanensis DSM 12281</name>
    <dbReference type="NCBI Taxonomy" id="1230458"/>
    <lineage>
        <taxon>Archaea</taxon>
        <taxon>Methanobacteriati</taxon>
        <taxon>Methanobacteriota</taxon>
        <taxon>Stenosarchaea group</taxon>
        <taxon>Halobacteria</taxon>
        <taxon>Halobacteriales</taxon>
        <taxon>Natrialbaceae</taxon>
        <taxon>Natrialba</taxon>
    </lineage>
</organism>
<name>M0A705_9EURY</name>
<dbReference type="EMBL" id="AOIL01000019">
    <property type="protein sequence ID" value="ELY93677.1"/>
    <property type="molecule type" value="Genomic_DNA"/>
</dbReference>
<dbReference type="Proteomes" id="UP000011648">
    <property type="component" value="Unassembled WGS sequence"/>
</dbReference>
<keyword evidence="2" id="KW-1185">Reference proteome</keyword>
<dbReference type="SUPFAM" id="SSF81301">
    <property type="entry name" value="Nucleotidyltransferase"/>
    <property type="match status" value="1"/>
</dbReference>
<dbReference type="PATRIC" id="fig|1230458.4.peg.1480"/>
<evidence type="ECO:0000313" key="2">
    <source>
        <dbReference type="Proteomes" id="UP000011648"/>
    </source>
</evidence>
<dbReference type="InterPro" id="IPR043519">
    <property type="entry name" value="NT_sf"/>
</dbReference>
<dbReference type="Gene3D" id="3.30.460.40">
    <property type="match status" value="1"/>
</dbReference>
<proteinExistence type="predicted"/>
<dbReference type="AlphaFoldDB" id="M0A705"/>
<gene>
    <name evidence="1" type="ORF">C484_07331</name>
</gene>
<evidence type="ECO:0000313" key="1">
    <source>
        <dbReference type="EMBL" id="ELY93677.1"/>
    </source>
</evidence>
<sequence length="228" mass="26113">MSLPERENELLSTLQTIIDAGHPYVLVGGWAVTAFNQRFSTDVDLVIPEMALEEYESFLAEHGYEQTNEYDTSALYEGRFIQFSKDVGNPVSIELLVNALRCRQTDAEWSYRYLTQHSQPATVGRTLTVDAQIPEQELLLAIKLHSGRLTDIRDVIAAATDADFDRVETHLHRGNPRALSTQLEDILEQLADESFIDAFKGEFQQKTIPEDDIKRVRRFLRDQQNRLE</sequence>